<evidence type="ECO:0000313" key="2">
    <source>
        <dbReference type="Proteomes" id="UP000054928"/>
    </source>
</evidence>
<name>A0A0P1B102_PLAHL</name>
<organism evidence="1 2">
    <name type="scientific">Plasmopara halstedii</name>
    <name type="common">Downy mildew of sunflower</name>
    <dbReference type="NCBI Taxonomy" id="4781"/>
    <lineage>
        <taxon>Eukaryota</taxon>
        <taxon>Sar</taxon>
        <taxon>Stramenopiles</taxon>
        <taxon>Oomycota</taxon>
        <taxon>Peronosporomycetes</taxon>
        <taxon>Peronosporales</taxon>
        <taxon>Peronosporaceae</taxon>
        <taxon>Plasmopara</taxon>
    </lineage>
</organism>
<dbReference type="GeneID" id="59052836"/>
<keyword evidence="2" id="KW-1185">Reference proteome</keyword>
<dbReference type="Proteomes" id="UP000054928">
    <property type="component" value="Unassembled WGS sequence"/>
</dbReference>
<proteinExistence type="predicted"/>
<protein>
    <submittedName>
        <fullName evidence="1">Uncharacterized protein</fullName>
    </submittedName>
</protein>
<dbReference type="RefSeq" id="XP_036263409.1">
    <property type="nucleotide sequence ID" value="XM_036407157.1"/>
</dbReference>
<dbReference type="EMBL" id="CCYD01002532">
    <property type="protein sequence ID" value="CEG47368.1"/>
    <property type="molecule type" value="Genomic_DNA"/>
</dbReference>
<accession>A0A0P1B102</accession>
<reference evidence="2" key="1">
    <citation type="submission" date="2014-09" db="EMBL/GenBank/DDBJ databases">
        <authorList>
            <person name="Sharma Rahul"/>
            <person name="Thines Marco"/>
        </authorList>
    </citation>
    <scope>NUCLEOTIDE SEQUENCE [LARGE SCALE GENOMIC DNA]</scope>
</reference>
<sequence>MSCCVSDKNSSMKYDNIYVLHLPLETLRKKCYTVSNLSRRQDIPKIVFTKMLHIVPQTTFRRP</sequence>
<dbReference type="AlphaFoldDB" id="A0A0P1B102"/>
<evidence type="ECO:0000313" key="1">
    <source>
        <dbReference type="EMBL" id="CEG47368.1"/>
    </source>
</evidence>